<evidence type="ECO:0000313" key="1">
    <source>
        <dbReference type="EMBL" id="KAI3762779.1"/>
    </source>
</evidence>
<name>A0ACB9EV02_9ASTR</name>
<sequence length="755" mass="85008">MAVEDEDKTAFRTDIGIFCYTKMPFGLKNAGATYQRLTDKAARQIGRNLEVYVDDLVIKSNEEEVMLKDIEETLERLRSINMKLNPVKCSFGVEEGKFLGVMVTKDGFIPNPDKVLAIARMPFPSSLKEFQTLNGRLVAINKFLANHAAKAPPSTATLKNCLKKSQLWRNPNPIPVRIRKGSGRRATGRKKGGANSRLLRQQSLNWPRDTLLNTGKASTCASTRIPEIEQILPGTPVTVLTNHKLQNVLRNPELSGRLAQWAIELGAHQLTYRPKPAIKGQVVADFVSEIPKEKATECVREEEEQQVQGVKETWSLFTDGALSEEGCGAGMRLLSPEGNEFTYAIRLEFKSTNNEAKYEALLAGLRIAKKMGAKHIEAWVDSLLVYGQFDSCTVIHIKRSENKQADALSKLASTGFSHLAKEVRVEVLNTPSVLLKQVNVVQTGARSWMTPILNYLNIGILPEERPQARKLQHKALQYQLQDGVLYHRSYLGPLLQCVDAEDSNYLIREIHKGICGMHAGPRMIVAKIMNVGYYWPRMYMDVVKELHKCNACKRHAPHTIRPKNNLVPVTTAWPFQKWAIDIVGPFPEAPWRGNGQVERANRSLAEGIKARLDQWGHSWVDELPHVLWAHRTSPKTSNRETPFSLTYGSKAVTPAEIGVPSARVLVARKNDNSQEIHINLDLLDERREGAALQEARYNKKLAKYYNAWVKIYKFNIDDYVLRDNEASRAEHPGKLSPNWEGPYQIAAVLGKDAYE</sequence>
<keyword evidence="2" id="KW-1185">Reference proteome</keyword>
<evidence type="ECO:0000313" key="2">
    <source>
        <dbReference type="Proteomes" id="UP001056120"/>
    </source>
</evidence>
<organism evidence="1 2">
    <name type="scientific">Smallanthus sonchifolius</name>
    <dbReference type="NCBI Taxonomy" id="185202"/>
    <lineage>
        <taxon>Eukaryota</taxon>
        <taxon>Viridiplantae</taxon>
        <taxon>Streptophyta</taxon>
        <taxon>Embryophyta</taxon>
        <taxon>Tracheophyta</taxon>
        <taxon>Spermatophyta</taxon>
        <taxon>Magnoliopsida</taxon>
        <taxon>eudicotyledons</taxon>
        <taxon>Gunneridae</taxon>
        <taxon>Pentapetalae</taxon>
        <taxon>asterids</taxon>
        <taxon>campanulids</taxon>
        <taxon>Asterales</taxon>
        <taxon>Asteraceae</taxon>
        <taxon>Asteroideae</taxon>
        <taxon>Heliantheae alliance</taxon>
        <taxon>Millerieae</taxon>
        <taxon>Smallanthus</taxon>
    </lineage>
</organism>
<reference evidence="2" key="1">
    <citation type="journal article" date="2022" name="Mol. Ecol. Resour.">
        <title>The genomes of chicory, endive, great burdock and yacon provide insights into Asteraceae palaeo-polyploidization history and plant inulin production.</title>
        <authorList>
            <person name="Fan W."/>
            <person name="Wang S."/>
            <person name="Wang H."/>
            <person name="Wang A."/>
            <person name="Jiang F."/>
            <person name="Liu H."/>
            <person name="Zhao H."/>
            <person name="Xu D."/>
            <person name="Zhang Y."/>
        </authorList>
    </citation>
    <scope>NUCLEOTIDE SEQUENCE [LARGE SCALE GENOMIC DNA]</scope>
    <source>
        <strain evidence="2">cv. Yunnan</strain>
    </source>
</reference>
<dbReference type="EMBL" id="CM042034">
    <property type="protein sequence ID" value="KAI3762779.1"/>
    <property type="molecule type" value="Genomic_DNA"/>
</dbReference>
<protein>
    <submittedName>
        <fullName evidence="1">Uncharacterized protein</fullName>
    </submittedName>
</protein>
<proteinExistence type="predicted"/>
<reference evidence="1 2" key="2">
    <citation type="journal article" date="2022" name="Mol. Ecol. Resour.">
        <title>The genomes of chicory, endive, great burdock and yacon provide insights into Asteraceae paleo-polyploidization history and plant inulin production.</title>
        <authorList>
            <person name="Fan W."/>
            <person name="Wang S."/>
            <person name="Wang H."/>
            <person name="Wang A."/>
            <person name="Jiang F."/>
            <person name="Liu H."/>
            <person name="Zhao H."/>
            <person name="Xu D."/>
            <person name="Zhang Y."/>
        </authorList>
    </citation>
    <scope>NUCLEOTIDE SEQUENCE [LARGE SCALE GENOMIC DNA]</scope>
    <source>
        <strain evidence="2">cv. Yunnan</strain>
        <tissue evidence="1">Leaves</tissue>
    </source>
</reference>
<dbReference type="Proteomes" id="UP001056120">
    <property type="component" value="Linkage Group LG17"/>
</dbReference>
<comment type="caution">
    <text evidence="1">The sequence shown here is derived from an EMBL/GenBank/DDBJ whole genome shotgun (WGS) entry which is preliminary data.</text>
</comment>
<gene>
    <name evidence="1" type="ORF">L1987_53220</name>
</gene>
<accession>A0ACB9EV02</accession>